<feature type="binding site" evidence="3">
    <location>
        <begin position="157"/>
        <end position="165"/>
    </location>
    <ligand>
        <name>NAD(+)</name>
        <dbReference type="ChEBI" id="CHEBI:57540"/>
    </ligand>
</feature>
<reference evidence="5 6" key="1">
    <citation type="submission" date="2020-07" db="EMBL/GenBank/DDBJ databases">
        <title>Thermoactinomyces phylogeny.</title>
        <authorList>
            <person name="Dunlap C."/>
        </authorList>
    </citation>
    <scope>NUCLEOTIDE SEQUENCE [LARGE SCALE GENOMIC DNA]</scope>
    <source>
        <strain evidence="5 6">AMNI-1</strain>
    </source>
</reference>
<dbReference type="Gene3D" id="3.30.360.10">
    <property type="entry name" value="Dihydrodipicolinate Reductase, domain 2"/>
    <property type="match status" value="1"/>
</dbReference>
<evidence type="ECO:0000313" key="5">
    <source>
        <dbReference type="EMBL" id="MBA4601392.1"/>
    </source>
</evidence>
<keyword evidence="3 5" id="KW-0560">Oxidoreductase</keyword>
<evidence type="ECO:0000256" key="3">
    <source>
        <dbReference type="HAMAP-Rule" id="MF_01657"/>
    </source>
</evidence>
<feature type="domain" description="Semialdehyde dehydrogenase NAD-binding" evidence="4">
    <location>
        <begin position="5"/>
        <end position="118"/>
    </location>
</feature>
<proteinExistence type="inferred from homology"/>
<dbReference type="AlphaFoldDB" id="A0A7W1XQF4"/>
<dbReference type="Pfam" id="PF09290">
    <property type="entry name" value="AcetDehyd-dimer"/>
    <property type="match status" value="1"/>
</dbReference>
<gene>
    <name evidence="5" type="ORF">H2C83_03470</name>
</gene>
<feature type="binding site" evidence="3">
    <location>
        <begin position="11"/>
        <end position="14"/>
    </location>
    <ligand>
        <name>NAD(+)</name>
        <dbReference type="ChEBI" id="CHEBI:57540"/>
    </ligand>
</feature>
<keyword evidence="6" id="KW-1185">Reference proteome</keyword>
<dbReference type="InterPro" id="IPR003361">
    <property type="entry name" value="Acetaldehyde_dehydrogenase"/>
</dbReference>
<feature type="binding site" evidence="3">
    <location>
        <position position="267"/>
    </location>
    <ligand>
        <name>NAD(+)</name>
        <dbReference type="ChEBI" id="CHEBI:57540"/>
    </ligand>
</feature>
<organism evidence="5 6">
    <name type="scientific">Thermoactinomyces mirandus</name>
    <dbReference type="NCBI Taxonomy" id="2756294"/>
    <lineage>
        <taxon>Bacteria</taxon>
        <taxon>Bacillati</taxon>
        <taxon>Bacillota</taxon>
        <taxon>Bacilli</taxon>
        <taxon>Bacillales</taxon>
        <taxon>Thermoactinomycetaceae</taxon>
        <taxon>Thermoactinomyces</taxon>
    </lineage>
</organism>
<evidence type="ECO:0000259" key="4">
    <source>
        <dbReference type="SMART" id="SM00859"/>
    </source>
</evidence>
<comment type="similarity">
    <text evidence="1 3">Belongs to the acetaldehyde dehydrogenase family.</text>
</comment>
<dbReference type="SMART" id="SM00859">
    <property type="entry name" value="Semialdhyde_dh"/>
    <property type="match status" value="1"/>
</dbReference>
<dbReference type="Proteomes" id="UP000538292">
    <property type="component" value="Unassembled WGS sequence"/>
</dbReference>
<dbReference type="GO" id="GO:0051287">
    <property type="term" value="F:NAD binding"/>
    <property type="evidence" value="ECO:0007669"/>
    <property type="project" value="UniProtKB-UniRule"/>
</dbReference>
<dbReference type="Pfam" id="PF01118">
    <property type="entry name" value="Semialdhyde_dh"/>
    <property type="match status" value="1"/>
</dbReference>
<dbReference type="HAMAP" id="MF_01657">
    <property type="entry name" value="Ac_ald_DH_ac"/>
    <property type="match status" value="1"/>
</dbReference>
<evidence type="ECO:0000313" key="6">
    <source>
        <dbReference type="Proteomes" id="UP000538292"/>
    </source>
</evidence>
<name>A0A7W1XQF4_9BACL</name>
<keyword evidence="2 3" id="KW-0520">NAD</keyword>
<dbReference type="NCBIfam" id="NF006157">
    <property type="entry name" value="PRK08300.1"/>
    <property type="match status" value="1"/>
</dbReference>
<dbReference type="InterPro" id="IPR015426">
    <property type="entry name" value="Acetylaldehyde_DH_C"/>
</dbReference>
<dbReference type="GO" id="GO:0008774">
    <property type="term" value="F:acetaldehyde dehydrogenase (acetylating) activity"/>
    <property type="evidence" value="ECO:0007669"/>
    <property type="project" value="UniProtKB-UniRule"/>
</dbReference>
<comment type="caution">
    <text evidence="5">The sequence shown here is derived from an EMBL/GenBank/DDBJ whole genome shotgun (WGS) entry which is preliminary data.</text>
</comment>
<dbReference type="EMBL" id="JACEOL010000009">
    <property type="protein sequence ID" value="MBA4601392.1"/>
    <property type="molecule type" value="Genomic_DNA"/>
</dbReference>
<dbReference type="Gene3D" id="3.40.50.720">
    <property type="entry name" value="NAD(P)-binding Rossmann-like Domain"/>
    <property type="match status" value="1"/>
</dbReference>
<dbReference type="EC" id="1.2.1.10" evidence="3"/>
<evidence type="ECO:0000256" key="2">
    <source>
        <dbReference type="ARBA" id="ARBA00023027"/>
    </source>
</evidence>
<dbReference type="SUPFAM" id="SSF51735">
    <property type="entry name" value="NAD(P)-binding Rossmann-fold domains"/>
    <property type="match status" value="1"/>
</dbReference>
<dbReference type="InterPro" id="IPR000534">
    <property type="entry name" value="Semialdehyde_DH_NAD-bd"/>
</dbReference>
<evidence type="ECO:0000256" key="1">
    <source>
        <dbReference type="ARBA" id="ARBA00009244"/>
    </source>
</evidence>
<dbReference type="SUPFAM" id="SSF55347">
    <property type="entry name" value="Glyceraldehyde-3-phosphate dehydrogenase-like, C-terminal domain"/>
    <property type="match status" value="1"/>
</dbReference>
<dbReference type="PIRSF" id="PIRSF015689">
    <property type="entry name" value="Actaldh_dh_actl"/>
    <property type="match status" value="1"/>
</dbReference>
<protein>
    <recommendedName>
        <fullName evidence="3">Acetaldehyde dehydrogenase</fullName>
        <ecNumber evidence="3">1.2.1.10</ecNumber>
    </recommendedName>
    <alternativeName>
        <fullName evidence="3">Acetaldehyde dehydrogenase [acetylating]</fullName>
    </alternativeName>
</protein>
<feature type="active site" description="Acyl-thioester intermediate" evidence="3">
    <location>
        <position position="126"/>
    </location>
</feature>
<dbReference type="InterPro" id="IPR036291">
    <property type="entry name" value="NAD(P)-bd_dom_sf"/>
</dbReference>
<keyword evidence="3" id="KW-0058">Aromatic hydrocarbons catabolism</keyword>
<comment type="catalytic activity">
    <reaction evidence="3">
        <text>acetaldehyde + NAD(+) + CoA = acetyl-CoA + NADH + H(+)</text>
        <dbReference type="Rhea" id="RHEA:23288"/>
        <dbReference type="ChEBI" id="CHEBI:15343"/>
        <dbReference type="ChEBI" id="CHEBI:15378"/>
        <dbReference type="ChEBI" id="CHEBI:57287"/>
        <dbReference type="ChEBI" id="CHEBI:57288"/>
        <dbReference type="ChEBI" id="CHEBI:57540"/>
        <dbReference type="ChEBI" id="CHEBI:57945"/>
        <dbReference type="EC" id="1.2.1.10"/>
    </reaction>
</comment>
<dbReference type="RefSeq" id="WP_181737811.1">
    <property type="nucleotide sequence ID" value="NZ_JACEOL010000009.1"/>
</dbReference>
<dbReference type="NCBIfam" id="TIGR03215">
    <property type="entry name" value="ac_ald_DH_ac"/>
    <property type="match status" value="1"/>
</dbReference>
<dbReference type="CDD" id="cd23933">
    <property type="entry name" value="ALDH_C"/>
    <property type="match status" value="1"/>
</dbReference>
<accession>A0A7W1XQF4</accession>
<sequence length="292" mass="31507">MSKVKVAILGSGNIGTDLMMKLRRSSVLELTAVIGIDPESEGLQVAREFGYEAIDSGIDGFLKRPEMADIVFDATSARAHFGHAQLLKEAGKKVIDMTPAAIGDLVVPPVNMEKHLDVPNINLITCGGQATIPMVHAVSRISPVKYAEIVATISSVSAGPGTRANIDEFTQTTARGIEQIGGAKKGKAIIILNPAEPPILMRNAVYCLVESVDERKMTESILKMEKTVQSYVPGYRLKTEPIFDGNKVTIFLEVEGAGDYLPKYSGNLDIMTAAGVKVAEEFARHQIKKKVI</sequence>